<dbReference type="Gene3D" id="1.20.930.20">
    <property type="entry name" value="Adaptor protein Cbl, N-terminal domain"/>
    <property type="match status" value="1"/>
</dbReference>
<name>A0A1C7LNX8_GRIFR</name>
<dbReference type="OrthoDB" id="2795723at2759"/>
<keyword evidence="2" id="KW-1185">Reference proteome</keyword>
<accession>A0A1C7LNX8</accession>
<organism evidence="1 2">
    <name type="scientific">Grifola frondosa</name>
    <name type="common">Maitake</name>
    <name type="synonym">Polyporus frondosus</name>
    <dbReference type="NCBI Taxonomy" id="5627"/>
    <lineage>
        <taxon>Eukaryota</taxon>
        <taxon>Fungi</taxon>
        <taxon>Dikarya</taxon>
        <taxon>Basidiomycota</taxon>
        <taxon>Agaricomycotina</taxon>
        <taxon>Agaricomycetes</taxon>
        <taxon>Polyporales</taxon>
        <taxon>Grifolaceae</taxon>
        <taxon>Grifola</taxon>
    </lineage>
</organism>
<proteinExistence type="predicted"/>
<dbReference type="STRING" id="5627.A0A1C7LNX8"/>
<protein>
    <recommendedName>
        <fullName evidence="3">Fungal N-terminal domain-containing protein</fullName>
    </recommendedName>
</protein>
<gene>
    <name evidence="1" type="ORF">A0H81_13855</name>
</gene>
<evidence type="ECO:0000313" key="1">
    <source>
        <dbReference type="EMBL" id="OBZ66320.1"/>
    </source>
</evidence>
<dbReference type="CDD" id="cd21037">
    <property type="entry name" value="MLKL_NTD"/>
    <property type="match status" value="1"/>
</dbReference>
<evidence type="ECO:0000313" key="2">
    <source>
        <dbReference type="Proteomes" id="UP000092993"/>
    </source>
</evidence>
<dbReference type="InterPro" id="IPR059179">
    <property type="entry name" value="MLKL-like_MCAfunc"/>
</dbReference>
<dbReference type="Proteomes" id="UP000092993">
    <property type="component" value="Unassembled WGS sequence"/>
</dbReference>
<dbReference type="GO" id="GO:0007166">
    <property type="term" value="P:cell surface receptor signaling pathway"/>
    <property type="evidence" value="ECO:0007669"/>
    <property type="project" value="InterPro"/>
</dbReference>
<dbReference type="AlphaFoldDB" id="A0A1C7LNX8"/>
<comment type="caution">
    <text evidence="1">The sequence shown here is derived from an EMBL/GenBank/DDBJ whole genome shotgun (WGS) entry which is preliminary data.</text>
</comment>
<dbReference type="InterPro" id="IPR036537">
    <property type="entry name" value="Adaptor_Cbl_N_dom_sf"/>
</dbReference>
<dbReference type="EMBL" id="LUGG01000032">
    <property type="protein sequence ID" value="OBZ66320.1"/>
    <property type="molecule type" value="Genomic_DNA"/>
</dbReference>
<sequence>MSAGNDVLAGAVVTLQVLKGTSSAMSAVPFLGAVLNSALAIVETIENVRGSRERRINLAKRASDLAEHVEKTCSANLDAVDDALKENLGTLATVFALIQRSIEKLARRRFVKRVVRQGTISDVLDKHLEELNSAWRSFDNACLNALRQQVERQAQHMVTLRKQVEEQTQYAHHQALFDVHQALSRSFETTIHWTWCAAHRTAVYRLEDVKGYRIIDLGPEARTISYY</sequence>
<evidence type="ECO:0008006" key="3">
    <source>
        <dbReference type="Google" id="ProtNLM"/>
    </source>
</evidence>
<reference evidence="1 2" key="1">
    <citation type="submission" date="2016-03" db="EMBL/GenBank/DDBJ databases">
        <title>Whole genome sequencing of Grifola frondosa 9006-11.</title>
        <authorList>
            <person name="Min B."/>
            <person name="Park H."/>
            <person name="Kim J.-G."/>
            <person name="Cho H."/>
            <person name="Oh Y.-L."/>
            <person name="Kong W.-S."/>
            <person name="Choi I.-G."/>
        </authorList>
    </citation>
    <scope>NUCLEOTIDE SEQUENCE [LARGE SCALE GENOMIC DNA]</scope>
    <source>
        <strain evidence="1 2">9006-11</strain>
    </source>
</reference>